<reference evidence="1 2" key="1">
    <citation type="submission" date="2015-09" db="EMBL/GenBank/DDBJ databases">
        <authorList>
            <consortium name="Pathogen Informatics"/>
        </authorList>
    </citation>
    <scope>NUCLEOTIDE SEQUENCE [LARGE SCALE GENOMIC DNA]</scope>
    <source>
        <strain evidence="1 2">2789STDY5834889</strain>
    </source>
</reference>
<evidence type="ECO:0000313" key="1">
    <source>
        <dbReference type="EMBL" id="CUQ80876.1"/>
    </source>
</evidence>
<protein>
    <submittedName>
        <fullName evidence="1">Uncharacterized protein</fullName>
    </submittedName>
</protein>
<dbReference type="Proteomes" id="UP000078383">
    <property type="component" value="Unassembled WGS sequence"/>
</dbReference>
<dbReference type="AlphaFoldDB" id="A0A174Y0H7"/>
<name>A0A174Y0H7_9FIRM</name>
<proteinExistence type="predicted"/>
<organism evidence="1 2">
    <name type="scientific">[Ruminococcus] torques</name>
    <dbReference type="NCBI Taxonomy" id="33039"/>
    <lineage>
        <taxon>Bacteria</taxon>
        <taxon>Bacillati</taxon>
        <taxon>Bacillota</taxon>
        <taxon>Clostridia</taxon>
        <taxon>Lachnospirales</taxon>
        <taxon>Lachnospiraceae</taxon>
        <taxon>Mediterraneibacter</taxon>
    </lineage>
</organism>
<gene>
    <name evidence="1" type="ORF">ERS852502_00149</name>
</gene>
<accession>A0A174Y0H7</accession>
<sequence length="32" mass="3301">MKTYKKPVVSVDTGLAEGVYAASGATIKTASR</sequence>
<dbReference type="EMBL" id="CZBX01000001">
    <property type="protein sequence ID" value="CUQ80876.1"/>
    <property type="molecule type" value="Genomic_DNA"/>
</dbReference>
<evidence type="ECO:0000313" key="2">
    <source>
        <dbReference type="Proteomes" id="UP000078383"/>
    </source>
</evidence>